<dbReference type="HOGENOM" id="CLU_1231608_0_0_1"/>
<keyword evidence="2" id="KW-0547">Nucleotide-binding</keyword>
<keyword evidence="1" id="KW-0808">Transferase</keyword>
<dbReference type="GO" id="GO:0005524">
    <property type="term" value="F:ATP binding"/>
    <property type="evidence" value="ECO:0007669"/>
    <property type="project" value="UniProtKB-KW"/>
</dbReference>
<keyword evidence="3" id="KW-0418">Kinase</keyword>
<dbReference type="Gramene" id="OPUNC08G05570.1">
    <property type="protein sequence ID" value="OPUNC08G05570.1"/>
    <property type="gene ID" value="OPUNC08G05570"/>
</dbReference>
<dbReference type="InterPro" id="IPR052059">
    <property type="entry name" value="CR_Ser/Thr_kinase"/>
</dbReference>
<evidence type="ECO:0000256" key="3">
    <source>
        <dbReference type="ARBA" id="ARBA00022777"/>
    </source>
</evidence>
<dbReference type="Proteomes" id="UP000026962">
    <property type="component" value="Chromosome 8"/>
</dbReference>
<evidence type="ECO:0000259" key="6">
    <source>
        <dbReference type="Pfam" id="PF07714"/>
    </source>
</evidence>
<reference evidence="7" key="2">
    <citation type="submission" date="2018-05" db="EMBL/GenBank/DDBJ databases">
        <title>OpunRS2 (Oryza punctata Reference Sequence Version 2).</title>
        <authorList>
            <person name="Zhang J."/>
            <person name="Kudrna D."/>
            <person name="Lee S."/>
            <person name="Talag J."/>
            <person name="Welchert J."/>
            <person name="Wing R.A."/>
        </authorList>
    </citation>
    <scope>NUCLEOTIDE SEQUENCE [LARGE SCALE GENOMIC DNA]</scope>
</reference>
<evidence type="ECO:0000256" key="5">
    <source>
        <dbReference type="SAM" id="SignalP"/>
    </source>
</evidence>
<dbReference type="EnsemblPlants" id="OPUNC08G05570.1">
    <property type="protein sequence ID" value="OPUNC08G05570.1"/>
    <property type="gene ID" value="OPUNC08G05570"/>
</dbReference>
<name>A0A0E0LS87_ORYPU</name>
<dbReference type="eggNOG" id="ENOG502QUW9">
    <property type="taxonomic scope" value="Eukaryota"/>
</dbReference>
<dbReference type="GO" id="GO:0004672">
    <property type="term" value="F:protein kinase activity"/>
    <property type="evidence" value="ECO:0007669"/>
    <property type="project" value="InterPro"/>
</dbReference>
<feature type="chain" id="PRO_5002367049" description="Serine-threonine/tyrosine-protein kinase catalytic domain-containing protein" evidence="5">
    <location>
        <begin position="29"/>
        <end position="225"/>
    </location>
</feature>
<reference evidence="7" key="1">
    <citation type="submission" date="2015-04" db="UniProtKB">
        <authorList>
            <consortium name="EnsemblPlants"/>
        </authorList>
    </citation>
    <scope>IDENTIFICATION</scope>
</reference>
<evidence type="ECO:0000256" key="2">
    <source>
        <dbReference type="ARBA" id="ARBA00022741"/>
    </source>
</evidence>
<organism evidence="7">
    <name type="scientific">Oryza punctata</name>
    <name type="common">Red rice</name>
    <dbReference type="NCBI Taxonomy" id="4537"/>
    <lineage>
        <taxon>Eukaryota</taxon>
        <taxon>Viridiplantae</taxon>
        <taxon>Streptophyta</taxon>
        <taxon>Embryophyta</taxon>
        <taxon>Tracheophyta</taxon>
        <taxon>Spermatophyta</taxon>
        <taxon>Magnoliopsida</taxon>
        <taxon>Liliopsida</taxon>
        <taxon>Poales</taxon>
        <taxon>Poaceae</taxon>
        <taxon>BOP clade</taxon>
        <taxon>Oryzoideae</taxon>
        <taxon>Oryzeae</taxon>
        <taxon>Oryzinae</taxon>
        <taxon>Oryza</taxon>
    </lineage>
</organism>
<dbReference type="PANTHER" id="PTHR47973">
    <property type="entry name" value="CYSTEINE-RICH RECEPTOR-LIKE PROTEIN KINASE 3"/>
    <property type="match status" value="1"/>
</dbReference>
<feature type="domain" description="Serine-threonine/tyrosine-protein kinase catalytic" evidence="6">
    <location>
        <begin position="88"/>
        <end position="199"/>
    </location>
</feature>
<sequence>MRWHQRFVLLSCCFGLALLLHSLSFARAQQKARTDPSEGGYVVTKGIYFARGAIKTENNGWTISDFWKCVNDGKYEELYHSSGLKQIMKRTSVKNGYLAPEYAMMGHLTEKADVFAYGVVAMEIIAGRPNFDESLEDDKKYLLGWAWRLHETRQTLEMLDPKLAEFDEEEVVRVINIILLCTVGLPEQRPPMSKVVSMLTEDTEMSEVDMSMWPSYVPQWQRKRK</sequence>
<dbReference type="InterPro" id="IPR011009">
    <property type="entry name" value="Kinase-like_dom_sf"/>
</dbReference>
<keyword evidence="4" id="KW-0067">ATP-binding</keyword>
<protein>
    <recommendedName>
        <fullName evidence="6">Serine-threonine/tyrosine-protein kinase catalytic domain-containing protein</fullName>
    </recommendedName>
</protein>
<keyword evidence="8" id="KW-1185">Reference proteome</keyword>
<dbReference type="InterPro" id="IPR001245">
    <property type="entry name" value="Ser-Thr/Tyr_kinase_cat_dom"/>
</dbReference>
<dbReference type="STRING" id="4537.A0A0E0LS87"/>
<feature type="signal peptide" evidence="5">
    <location>
        <begin position="1"/>
        <end position="28"/>
    </location>
</feature>
<evidence type="ECO:0000256" key="4">
    <source>
        <dbReference type="ARBA" id="ARBA00022840"/>
    </source>
</evidence>
<proteinExistence type="predicted"/>
<evidence type="ECO:0000256" key="1">
    <source>
        <dbReference type="ARBA" id="ARBA00022679"/>
    </source>
</evidence>
<evidence type="ECO:0000313" key="8">
    <source>
        <dbReference type="Proteomes" id="UP000026962"/>
    </source>
</evidence>
<dbReference type="Pfam" id="PF07714">
    <property type="entry name" value="PK_Tyr_Ser-Thr"/>
    <property type="match status" value="1"/>
</dbReference>
<keyword evidence="5" id="KW-0732">Signal</keyword>
<dbReference type="Gene3D" id="1.10.510.10">
    <property type="entry name" value="Transferase(Phosphotransferase) domain 1"/>
    <property type="match status" value="1"/>
</dbReference>
<dbReference type="SUPFAM" id="SSF56112">
    <property type="entry name" value="Protein kinase-like (PK-like)"/>
    <property type="match status" value="1"/>
</dbReference>
<accession>A0A0E0LS87</accession>
<dbReference type="AlphaFoldDB" id="A0A0E0LS87"/>
<evidence type="ECO:0000313" key="7">
    <source>
        <dbReference type="EnsemblPlants" id="OPUNC08G05570.1"/>
    </source>
</evidence>